<proteinExistence type="predicted"/>
<dbReference type="PANTHER" id="PTHR45824:SF29">
    <property type="entry name" value="GH16843P"/>
    <property type="match status" value="1"/>
</dbReference>
<evidence type="ECO:0000259" key="2">
    <source>
        <dbReference type="PROSITE" id="PS50191"/>
    </source>
</evidence>
<dbReference type="Gene3D" id="3.40.525.10">
    <property type="entry name" value="CRAL-TRIO lipid binding domain"/>
    <property type="match status" value="1"/>
</dbReference>
<dbReference type="InterPro" id="IPR001251">
    <property type="entry name" value="CRAL-TRIO_dom"/>
</dbReference>
<comment type="caution">
    <text evidence="3">The sequence shown here is derived from an EMBL/GenBank/DDBJ whole genome shotgun (WGS) entry which is preliminary data.</text>
</comment>
<dbReference type="InterPro" id="IPR052578">
    <property type="entry name" value="PI_Transfer_CRAL-TRIO"/>
</dbReference>
<feature type="domain" description="CRAL-TRIO" evidence="2">
    <location>
        <begin position="119"/>
        <end position="265"/>
    </location>
</feature>
<dbReference type="CDD" id="cd00170">
    <property type="entry name" value="SEC14"/>
    <property type="match status" value="1"/>
</dbReference>
<sequence length="312" mass="34813">MASVQPVNNVTHREALPADGQKPASQAQQIIAVDATLAARQAQICSNDMAAVRARLTPEQSTRCSDQTINQFLRATVSNVDQAVKRLQETLDWRRDTDVESITCSACLANPRAHYMHPVGFDRLGRPVLYSCLQLAANRSVEDNRRHMIATFEQAIKLMQPPVEQWVWVSDFYGFGFSDLNPRIADTFLDLSAKHYPERLGAFLVVGAPFIFNGLWSVVQPLVDSATRKKIHMLTYDNGSTPSTLETALQEFFPDDLAQWLLKEMQQNRNRALESQKVYPFKLPGAAGSEAVVEGHDMRGPASMLEALQLAL</sequence>
<gene>
    <name evidence="3" type="primary">g5984</name>
    <name evidence="3" type="ORF">VP750_LOCUS5124</name>
</gene>
<dbReference type="SUPFAM" id="SSF52087">
    <property type="entry name" value="CRAL/TRIO domain"/>
    <property type="match status" value="1"/>
</dbReference>
<feature type="region of interest" description="Disordered" evidence="1">
    <location>
        <begin position="1"/>
        <end position="22"/>
    </location>
</feature>
<evidence type="ECO:0000313" key="3">
    <source>
        <dbReference type="EMBL" id="CAL5223465.1"/>
    </source>
</evidence>
<evidence type="ECO:0000313" key="4">
    <source>
        <dbReference type="Proteomes" id="UP001497392"/>
    </source>
</evidence>
<dbReference type="PROSITE" id="PS50191">
    <property type="entry name" value="CRAL_TRIO"/>
    <property type="match status" value="1"/>
</dbReference>
<name>A0ABP1FU92_9CHLO</name>
<dbReference type="InterPro" id="IPR036273">
    <property type="entry name" value="CRAL/TRIO_N_dom_sf"/>
</dbReference>
<dbReference type="Pfam" id="PF00650">
    <property type="entry name" value="CRAL_TRIO"/>
    <property type="match status" value="1"/>
</dbReference>
<organism evidence="3 4">
    <name type="scientific">Coccomyxa viridis</name>
    <dbReference type="NCBI Taxonomy" id="1274662"/>
    <lineage>
        <taxon>Eukaryota</taxon>
        <taxon>Viridiplantae</taxon>
        <taxon>Chlorophyta</taxon>
        <taxon>core chlorophytes</taxon>
        <taxon>Trebouxiophyceae</taxon>
        <taxon>Trebouxiophyceae incertae sedis</taxon>
        <taxon>Coccomyxaceae</taxon>
        <taxon>Coccomyxa</taxon>
    </lineage>
</organism>
<reference evidence="3 4" key="1">
    <citation type="submission" date="2024-06" db="EMBL/GenBank/DDBJ databases">
        <authorList>
            <person name="Kraege A."/>
            <person name="Thomma B."/>
        </authorList>
    </citation>
    <scope>NUCLEOTIDE SEQUENCE [LARGE SCALE GENOMIC DNA]</scope>
</reference>
<keyword evidence="4" id="KW-1185">Reference proteome</keyword>
<dbReference type="InterPro" id="IPR036865">
    <property type="entry name" value="CRAL-TRIO_dom_sf"/>
</dbReference>
<feature type="compositionally biased region" description="Polar residues" evidence="1">
    <location>
        <begin position="1"/>
        <end position="10"/>
    </location>
</feature>
<protein>
    <submittedName>
        <fullName evidence="3">G5984 protein</fullName>
    </submittedName>
</protein>
<dbReference type="Proteomes" id="UP001497392">
    <property type="component" value="Unassembled WGS sequence"/>
</dbReference>
<accession>A0ABP1FU92</accession>
<dbReference type="EMBL" id="CAXHTA020000008">
    <property type="protein sequence ID" value="CAL5223465.1"/>
    <property type="molecule type" value="Genomic_DNA"/>
</dbReference>
<dbReference type="PANTHER" id="PTHR45824">
    <property type="entry name" value="GH16843P"/>
    <property type="match status" value="1"/>
</dbReference>
<evidence type="ECO:0000256" key="1">
    <source>
        <dbReference type="SAM" id="MobiDB-lite"/>
    </source>
</evidence>
<dbReference type="SMART" id="SM00516">
    <property type="entry name" value="SEC14"/>
    <property type="match status" value="1"/>
</dbReference>
<dbReference type="SUPFAM" id="SSF46938">
    <property type="entry name" value="CRAL/TRIO N-terminal domain"/>
    <property type="match status" value="1"/>
</dbReference>